<proteinExistence type="predicted"/>
<dbReference type="OrthoDB" id="5304511at2759"/>
<evidence type="ECO:0000313" key="2">
    <source>
        <dbReference type="Proteomes" id="UP000664521"/>
    </source>
</evidence>
<keyword evidence="2" id="KW-1185">Reference proteome</keyword>
<name>A0A8H3FI35_9LECA</name>
<protein>
    <submittedName>
        <fullName evidence="1">Uncharacterized protein</fullName>
    </submittedName>
</protein>
<gene>
    <name evidence="1" type="ORF">HETSPECPRED_005268</name>
</gene>
<accession>A0A8H3FI35</accession>
<organism evidence="1 2">
    <name type="scientific">Heterodermia speciosa</name>
    <dbReference type="NCBI Taxonomy" id="116794"/>
    <lineage>
        <taxon>Eukaryota</taxon>
        <taxon>Fungi</taxon>
        <taxon>Dikarya</taxon>
        <taxon>Ascomycota</taxon>
        <taxon>Pezizomycotina</taxon>
        <taxon>Lecanoromycetes</taxon>
        <taxon>OSLEUM clade</taxon>
        <taxon>Lecanoromycetidae</taxon>
        <taxon>Caliciales</taxon>
        <taxon>Physciaceae</taxon>
        <taxon>Heterodermia</taxon>
    </lineage>
</organism>
<dbReference type="EMBL" id="CAJPDS010000032">
    <property type="protein sequence ID" value="CAF9923192.1"/>
    <property type="molecule type" value="Genomic_DNA"/>
</dbReference>
<sequence>MGSPHSLSSLELLEPETQALILCHISTAKALHSLISASPRFYQVFKSRREYHLTQLAKQQCGYSPSAWTAITASKLPRPLSVSAADKFIDTFLDDDGWEVTIMPLDVSIPMIRLGRSLEWFIPDFARDSLRNLTHLKSLMGLQQDGLVLHSELSKVETSRIRRAFSRFELSTHICKLKSDDISRLEFEDQNKRFLLQLEPDEIEEIASVRDYMIRRLWAIFDQIEDDLVQGAQAGQVPKVFQAMQLLPDSENWFGVHAKEKHMDIMEHMLFRGLSFLQDVFTADKERCVELVFLASAETAESSDESLTETLKWLDAKDPDEAYKFRDCMVHDESMFRDRVEDPSLGWLWIKMEGTMYYPGSYVRKGPSDWGYIFWSRDRLRASGIFDVYRGDIFDYLFDDRNRYLEPCALKRLRDSSIVRNLRTFGPTDYDGDGTPAGDEEYYRDYFDEERADGN</sequence>
<reference evidence="1" key="1">
    <citation type="submission" date="2021-03" db="EMBL/GenBank/DDBJ databases">
        <authorList>
            <person name="Tagirdzhanova G."/>
        </authorList>
    </citation>
    <scope>NUCLEOTIDE SEQUENCE</scope>
</reference>
<dbReference type="AlphaFoldDB" id="A0A8H3FI35"/>
<dbReference type="Proteomes" id="UP000664521">
    <property type="component" value="Unassembled WGS sequence"/>
</dbReference>
<comment type="caution">
    <text evidence="1">The sequence shown here is derived from an EMBL/GenBank/DDBJ whole genome shotgun (WGS) entry which is preliminary data.</text>
</comment>
<evidence type="ECO:0000313" key="1">
    <source>
        <dbReference type="EMBL" id="CAF9923192.1"/>
    </source>
</evidence>